<sequence>MNGDLSVTLISMAGDVPSDHVDQHDRLDRLTALRRRVCPTLHDVAQQFGGYVQCTMHPSEYVGTVDRPLKQFRTDLRSMAFRPEPVAALKRHRDGRQSAGSWVHRHSLLAEKQLHVTLFFAGESSIDTYAHWEHSWIRHPIEHYRVSGWDTSAGVETMRNLLRTHDISFRESRP</sequence>
<proteinExistence type="predicted"/>
<dbReference type="PATRIC" id="fig|1227492.4.peg.1741"/>
<dbReference type="AlphaFoldDB" id="M0AQH6"/>
<keyword evidence="2" id="KW-1185">Reference proteome</keyword>
<evidence type="ECO:0000313" key="1">
    <source>
        <dbReference type="EMBL" id="ELZ00193.1"/>
    </source>
</evidence>
<comment type="caution">
    <text evidence="1">The sequence shown here is derived from an EMBL/GenBank/DDBJ whole genome shotgun (WGS) entry which is preliminary data.</text>
</comment>
<dbReference type="Proteomes" id="UP000011693">
    <property type="component" value="Unassembled WGS sequence"/>
</dbReference>
<gene>
    <name evidence="1" type="ORF">C482_08903</name>
</gene>
<accession>M0AQH6</accession>
<evidence type="ECO:0000313" key="2">
    <source>
        <dbReference type="Proteomes" id="UP000011693"/>
    </source>
</evidence>
<dbReference type="RefSeq" id="WP_006167178.1">
    <property type="nucleotide sequence ID" value="NZ_AOIN01000052.1"/>
</dbReference>
<protein>
    <submittedName>
        <fullName evidence="1">Uncharacterized protein</fullName>
    </submittedName>
</protein>
<organism evidence="1 2">
    <name type="scientific">Natrialba chahannaoensis JCM 10990</name>
    <dbReference type="NCBI Taxonomy" id="1227492"/>
    <lineage>
        <taxon>Archaea</taxon>
        <taxon>Methanobacteriati</taxon>
        <taxon>Methanobacteriota</taxon>
        <taxon>Stenosarchaea group</taxon>
        <taxon>Halobacteria</taxon>
        <taxon>Halobacteriales</taxon>
        <taxon>Natrialbaceae</taxon>
        <taxon>Natrialba</taxon>
    </lineage>
</organism>
<reference evidence="1 2" key="1">
    <citation type="journal article" date="2014" name="PLoS Genet.">
        <title>Phylogenetically driven sequencing of extremely halophilic archaea reveals strategies for static and dynamic osmo-response.</title>
        <authorList>
            <person name="Becker E.A."/>
            <person name="Seitzer P.M."/>
            <person name="Tritt A."/>
            <person name="Larsen D."/>
            <person name="Krusor M."/>
            <person name="Yao A.I."/>
            <person name="Wu D."/>
            <person name="Madern D."/>
            <person name="Eisen J.A."/>
            <person name="Darling A.E."/>
            <person name="Facciotti M.T."/>
        </authorList>
    </citation>
    <scope>NUCLEOTIDE SEQUENCE [LARGE SCALE GENOMIC DNA]</scope>
    <source>
        <strain evidence="1 2">JCM 10990</strain>
    </source>
</reference>
<dbReference type="EMBL" id="AOIN01000052">
    <property type="protein sequence ID" value="ELZ00193.1"/>
    <property type="molecule type" value="Genomic_DNA"/>
</dbReference>
<name>M0AQH6_9EURY</name>